<evidence type="ECO:0000313" key="9">
    <source>
        <dbReference type="Proteomes" id="UP001302676"/>
    </source>
</evidence>
<evidence type="ECO:0000256" key="3">
    <source>
        <dbReference type="ARBA" id="ARBA00022989"/>
    </source>
</evidence>
<reference evidence="8" key="1">
    <citation type="journal article" date="2023" name="Mol. Phylogenet. Evol.">
        <title>Genome-scale phylogeny and comparative genomics of the fungal order Sordariales.</title>
        <authorList>
            <person name="Hensen N."/>
            <person name="Bonometti L."/>
            <person name="Westerberg I."/>
            <person name="Brannstrom I.O."/>
            <person name="Guillou S."/>
            <person name="Cros-Aarteil S."/>
            <person name="Calhoun S."/>
            <person name="Haridas S."/>
            <person name="Kuo A."/>
            <person name="Mondo S."/>
            <person name="Pangilinan J."/>
            <person name="Riley R."/>
            <person name="LaButti K."/>
            <person name="Andreopoulos B."/>
            <person name="Lipzen A."/>
            <person name="Chen C."/>
            <person name="Yan M."/>
            <person name="Daum C."/>
            <person name="Ng V."/>
            <person name="Clum A."/>
            <person name="Steindorff A."/>
            <person name="Ohm R.A."/>
            <person name="Martin F."/>
            <person name="Silar P."/>
            <person name="Natvig D.O."/>
            <person name="Lalanne C."/>
            <person name="Gautier V."/>
            <person name="Ament-Velasquez S.L."/>
            <person name="Kruys A."/>
            <person name="Hutchinson M.I."/>
            <person name="Powell A.J."/>
            <person name="Barry K."/>
            <person name="Miller A.N."/>
            <person name="Grigoriev I.V."/>
            <person name="Debuchy R."/>
            <person name="Gladieux P."/>
            <person name="Hiltunen Thoren M."/>
            <person name="Johannesson H."/>
        </authorList>
    </citation>
    <scope>NUCLEOTIDE SEQUENCE</scope>
    <source>
        <strain evidence="8">CBS 141.50</strain>
    </source>
</reference>
<evidence type="ECO:0000256" key="6">
    <source>
        <dbReference type="SAM" id="Phobius"/>
    </source>
</evidence>
<feature type="transmembrane region" description="Helical" evidence="6">
    <location>
        <begin position="146"/>
        <end position="169"/>
    </location>
</feature>
<evidence type="ECO:0000313" key="8">
    <source>
        <dbReference type="EMBL" id="KAK4143927.1"/>
    </source>
</evidence>
<dbReference type="EMBL" id="MU853581">
    <property type="protein sequence ID" value="KAK4143927.1"/>
    <property type="molecule type" value="Genomic_DNA"/>
</dbReference>
<dbReference type="Pfam" id="PF20684">
    <property type="entry name" value="Fung_rhodopsin"/>
    <property type="match status" value="1"/>
</dbReference>
<keyword evidence="4 6" id="KW-0472">Membrane</keyword>
<comment type="subcellular location">
    <subcellularLocation>
        <location evidence="1">Membrane</location>
        <topology evidence="1">Multi-pass membrane protein</topology>
    </subcellularLocation>
</comment>
<comment type="similarity">
    <text evidence="5">Belongs to the SAT4 family.</text>
</comment>
<dbReference type="PANTHER" id="PTHR33048">
    <property type="entry name" value="PTH11-LIKE INTEGRAL MEMBRANE PROTEIN (AFU_ORTHOLOGUE AFUA_5G11245)"/>
    <property type="match status" value="1"/>
</dbReference>
<dbReference type="AlphaFoldDB" id="A0AAN6V332"/>
<dbReference type="PANTHER" id="PTHR33048:SF55">
    <property type="entry name" value="INTEGRAL MEMBRANE PROTEIN"/>
    <property type="match status" value="1"/>
</dbReference>
<feature type="transmembrane region" description="Helical" evidence="6">
    <location>
        <begin position="181"/>
        <end position="208"/>
    </location>
</feature>
<sequence>MSTLLACALCPPIAAVFVALRLYTARTILRTFHLDDFIPYGLGHHMAYLDAHSWRDISWFSLIALFPVLITSNLAALFSRISILRFYLRFATCWYFTYSIHALTFIVVAAYMLGVFSFLIICQRTSDQLRYFNLSDHGACLNADAWYGWMVAFSCLTDVVLLVLPYWIIRPLRVSCAQRAALAAVLGTGGFVVAVSIVRFVVVAQGWGSSDFTFRFSANYMWSVVELNVGIFCACAPCLRPLISRYVPGFQNFGQRSDSLDLYTIPVSQVHTRLPATPASGQEVEATRMTGTTASTWEERRTGRSGWRAKLFQTISREDKV</sequence>
<feature type="transmembrane region" description="Helical" evidence="6">
    <location>
        <begin position="100"/>
        <end position="126"/>
    </location>
</feature>
<comment type="caution">
    <text evidence="8">The sequence shown here is derived from an EMBL/GenBank/DDBJ whole genome shotgun (WGS) entry which is preliminary data.</text>
</comment>
<evidence type="ECO:0000256" key="1">
    <source>
        <dbReference type="ARBA" id="ARBA00004141"/>
    </source>
</evidence>
<protein>
    <recommendedName>
        <fullName evidence="7">Rhodopsin domain-containing protein</fullName>
    </recommendedName>
</protein>
<keyword evidence="2 6" id="KW-0812">Transmembrane</keyword>
<feature type="transmembrane region" description="Helical" evidence="6">
    <location>
        <begin position="57"/>
        <end position="79"/>
    </location>
</feature>
<accession>A0AAN6V332</accession>
<keyword evidence="9" id="KW-1185">Reference proteome</keyword>
<evidence type="ECO:0000256" key="4">
    <source>
        <dbReference type="ARBA" id="ARBA00023136"/>
    </source>
</evidence>
<dbReference type="RefSeq" id="XP_062637298.1">
    <property type="nucleotide sequence ID" value="XM_062783718.1"/>
</dbReference>
<evidence type="ECO:0000256" key="5">
    <source>
        <dbReference type="ARBA" id="ARBA00038359"/>
    </source>
</evidence>
<dbReference type="GO" id="GO:0016020">
    <property type="term" value="C:membrane"/>
    <property type="evidence" value="ECO:0007669"/>
    <property type="project" value="UniProtKB-SubCell"/>
</dbReference>
<evidence type="ECO:0000256" key="2">
    <source>
        <dbReference type="ARBA" id="ARBA00022692"/>
    </source>
</evidence>
<dbReference type="InterPro" id="IPR052337">
    <property type="entry name" value="SAT4-like"/>
</dbReference>
<feature type="domain" description="Rhodopsin" evidence="7">
    <location>
        <begin position="37"/>
        <end position="245"/>
    </location>
</feature>
<gene>
    <name evidence="8" type="ORF">C8A04DRAFT_36974</name>
</gene>
<proteinExistence type="inferred from homology"/>
<keyword evidence="3 6" id="KW-1133">Transmembrane helix</keyword>
<organism evidence="8 9">
    <name type="scientific">Dichotomopilus funicola</name>
    <dbReference type="NCBI Taxonomy" id="1934379"/>
    <lineage>
        <taxon>Eukaryota</taxon>
        <taxon>Fungi</taxon>
        <taxon>Dikarya</taxon>
        <taxon>Ascomycota</taxon>
        <taxon>Pezizomycotina</taxon>
        <taxon>Sordariomycetes</taxon>
        <taxon>Sordariomycetidae</taxon>
        <taxon>Sordariales</taxon>
        <taxon>Chaetomiaceae</taxon>
        <taxon>Dichotomopilus</taxon>
    </lineage>
</organism>
<dbReference type="GeneID" id="87820331"/>
<name>A0AAN6V332_9PEZI</name>
<dbReference type="InterPro" id="IPR049326">
    <property type="entry name" value="Rhodopsin_dom_fungi"/>
</dbReference>
<feature type="transmembrane region" description="Helical" evidence="6">
    <location>
        <begin position="220"/>
        <end position="239"/>
    </location>
</feature>
<reference evidence="8" key="2">
    <citation type="submission" date="2023-05" db="EMBL/GenBank/DDBJ databases">
        <authorList>
            <consortium name="Lawrence Berkeley National Laboratory"/>
            <person name="Steindorff A."/>
            <person name="Hensen N."/>
            <person name="Bonometti L."/>
            <person name="Westerberg I."/>
            <person name="Brannstrom I.O."/>
            <person name="Guillou S."/>
            <person name="Cros-Aarteil S."/>
            <person name="Calhoun S."/>
            <person name="Haridas S."/>
            <person name="Kuo A."/>
            <person name="Mondo S."/>
            <person name="Pangilinan J."/>
            <person name="Riley R."/>
            <person name="Labutti K."/>
            <person name="Andreopoulos B."/>
            <person name="Lipzen A."/>
            <person name="Chen C."/>
            <person name="Yanf M."/>
            <person name="Daum C."/>
            <person name="Ng V."/>
            <person name="Clum A."/>
            <person name="Ohm R."/>
            <person name="Martin F."/>
            <person name="Silar P."/>
            <person name="Natvig D."/>
            <person name="Lalanne C."/>
            <person name="Gautier V."/>
            <person name="Ament-Velasquez S.L."/>
            <person name="Kruys A."/>
            <person name="Hutchinson M.I."/>
            <person name="Powell A.J."/>
            <person name="Barry K."/>
            <person name="Miller A.N."/>
            <person name="Grigoriev I.V."/>
            <person name="Debuchy R."/>
            <person name="Gladieux P."/>
            <person name="Thoren M.H."/>
            <person name="Johannesson H."/>
        </authorList>
    </citation>
    <scope>NUCLEOTIDE SEQUENCE</scope>
    <source>
        <strain evidence="8">CBS 141.50</strain>
    </source>
</reference>
<evidence type="ECO:0000259" key="7">
    <source>
        <dbReference type="Pfam" id="PF20684"/>
    </source>
</evidence>
<dbReference type="Proteomes" id="UP001302676">
    <property type="component" value="Unassembled WGS sequence"/>
</dbReference>